<keyword evidence="5" id="KW-0378">Hydrolase</keyword>
<feature type="compositionally biased region" description="Acidic residues" evidence="13">
    <location>
        <begin position="456"/>
        <end position="467"/>
    </location>
</feature>
<evidence type="ECO:0000256" key="10">
    <source>
        <dbReference type="ARBA" id="ARBA00023125"/>
    </source>
</evidence>
<keyword evidence="8" id="KW-0408">Iron</keyword>
<keyword evidence="10" id="KW-0238">DNA-binding</keyword>
<dbReference type="SUPFAM" id="SSF52540">
    <property type="entry name" value="P-loop containing nucleoside triphosphate hydrolases"/>
    <property type="match status" value="1"/>
</dbReference>
<feature type="compositionally biased region" description="Low complexity" evidence="13">
    <location>
        <begin position="1389"/>
        <end position="1399"/>
    </location>
</feature>
<evidence type="ECO:0000256" key="7">
    <source>
        <dbReference type="ARBA" id="ARBA00022840"/>
    </source>
</evidence>
<dbReference type="GO" id="GO:0051539">
    <property type="term" value="F:4 iron, 4 sulfur cluster binding"/>
    <property type="evidence" value="ECO:0007669"/>
    <property type="project" value="UniProtKB-KW"/>
</dbReference>
<feature type="compositionally biased region" description="Low complexity" evidence="13">
    <location>
        <begin position="197"/>
        <end position="212"/>
    </location>
</feature>
<evidence type="ECO:0000256" key="2">
    <source>
        <dbReference type="ARBA" id="ARBA00022723"/>
    </source>
</evidence>
<feature type="region of interest" description="Disordered" evidence="13">
    <location>
        <begin position="684"/>
        <end position="840"/>
    </location>
</feature>
<keyword evidence="1" id="KW-0004">4Fe-4S</keyword>
<evidence type="ECO:0000256" key="6">
    <source>
        <dbReference type="ARBA" id="ARBA00022806"/>
    </source>
</evidence>
<accession>A0A0G4FSP7</accession>
<keyword evidence="12" id="KW-0413">Isomerase</keyword>
<dbReference type="InterPro" id="IPR027417">
    <property type="entry name" value="P-loop_NTPase"/>
</dbReference>
<evidence type="ECO:0000256" key="5">
    <source>
        <dbReference type="ARBA" id="ARBA00022801"/>
    </source>
</evidence>
<dbReference type="VEuPathDB" id="CryptoDB:Cvel_18426"/>
<feature type="region of interest" description="Disordered" evidence="13">
    <location>
        <begin position="492"/>
        <end position="514"/>
    </location>
</feature>
<sequence>MSGSRNCPEVLAENLKLLTVGGSAETSPVDSAASASTPCKLKGRPYDFNAEHVNSKNLSEKTQKVIPLQGVEIQWHYSDALRPQRMVMNALIKAYKREGHALIESPTGTGKTAALLCASLAWQRHRALQLRRMQLHGRPEGRGGGGDRVPKGPVTQLKDATAEGPHHPTAGPPRPNGTGWQESGEGDDFGGLPTDSQTQREATPPQAPAAAAAGGGGTFLSDTAPLGPLGVNIPRVIYLTRTHAQVDQIVKEAKRSAYTPRMTVLGSRLRMCPFKSQIEGEGEGNGGQGGRRGRNRRGGDGGSEGDSAETANGGGSNGGSSTAFKLKGEDGAFRDKCRALCKGADSIVKSQQKSRGSGRGAGFDVQVEGISVRRSTQGTARGSAGTSASGADGGGEGEAGPMFCPYYLNLARSKFAQRIARRLRPDGWARSGPLFSLETEGEEGGGHVFKGRSTEEQDDPSDGEDSDVESHSNKEVITGLFDVEELVEVCKRPVKDPSSSSSSSSSFSVGRPRPRRDRAAAAAEVVEAAGCCPYYTSRVLMDDAQLIVCPYQYVLDPSVAAGAKVPIEDSIVIIDEAHNLEDSCREGGSLNLTHQVLHSVMFQLDKAAETAKTMNLLLAGSDVSDEEDPREHRVPMTIPTHHAANGPAAAAAIDPSMVQRFQKALEQEMGSRKEKTEIRFVVDTSGERDEEMPQASSSQDLPVSQSAPQTATVKRGREDEDLDRPDENLENGRPRKVIVTPPGVPSRPASPPAAAAAAAEIGAGVPVDAEGRQGKGEGEDEEEEEDDIEDDGAPPPSEFTRRGVSRLSGGSSQAEGEGDGAQSQARGGAGPSAETSGGATNGGSLTVSFAPEALESCVTMADVLYWLHAWVEEIWFKMCSMSGLDRNGREETGWTQARRGMGETNRRPPTGVQFQQQSASSSDENLVVRNWGPASAPSSPVPSSLESVSAAKFFDDFGMTEKGKGKNGFGSLDQVGKAVEKLNKGLQLFSKAKGRLEGVKNMISSAIDSMNNVLFRITMAQENACFYSIILQKPNPKFNKRNNFGGSREASSGPTLSFWLMHPGVVFERVAQKAQSVVLASGTLCPLEPFKTELGPAFAAGLEGAPRDGGSARSGGEARGAGNAFSRLKDQIVEAKHVVSRQRLKIFAVESVPGPSGRPMRLLCNSGNLKLTDFVYGIGQALVAIAEGVPRGGMLVFCPSYAFLQNAAKIWNTPYSPATPQTIMQRLENAKGTVLTDDRDAKQSHRVKEQFDRAITSGEGAVLFAVYRGKMSEGISFNDDFARAVCCIGLPYPNWGSPEVVQKRVFNDRMNSWRQRGGTHLKGPIRSTEGPARTTGTPSLSMSREEREGGGAGVRHQHTHKPAPGVGRGQQAVQPGSAPYLFFGGNENSPTGSSSSSTSMAGLDLPWVDGSLWYGIQAYRALNQALGRCIRTGRDYGIIFLLDERHAGLCRRVRNMRENGGIENMPGVSNGSPPIGGSSQEDGKLSKWTYEFLDLIEAGGDVLRRLREETNAHLTQAAQLNGDTL</sequence>
<evidence type="ECO:0000256" key="13">
    <source>
        <dbReference type="SAM" id="MobiDB-lite"/>
    </source>
</evidence>
<dbReference type="InterPro" id="IPR014001">
    <property type="entry name" value="Helicase_ATP-bd"/>
</dbReference>
<evidence type="ECO:0000259" key="14">
    <source>
        <dbReference type="PROSITE" id="PS51193"/>
    </source>
</evidence>
<evidence type="ECO:0000313" key="15">
    <source>
        <dbReference type="EMBL" id="CEM17312.1"/>
    </source>
</evidence>
<evidence type="ECO:0000256" key="4">
    <source>
        <dbReference type="ARBA" id="ARBA00022763"/>
    </source>
</evidence>
<dbReference type="Gene3D" id="3.40.50.300">
    <property type="entry name" value="P-loop containing nucleotide triphosphate hydrolases"/>
    <property type="match status" value="4"/>
</dbReference>
<feature type="region of interest" description="Disordered" evidence="13">
    <location>
        <begin position="1461"/>
        <end position="1482"/>
    </location>
</feature>
<keyword evidence="9" id="KW-0411">Iron-sulfur</keyword>
<dbReference type="GO" id="GO:0006281">
    <property type="term" value="P:DNA repair"/>
    <property type="evidence" value="ECO:0007669"/>
    <property type="project" value="UniProtKB-KW"/>
</dbReference>
<dbReference type="GO" id="GO:0046872">
    <property type="term" value="F:metal ion binding"/>
    <property type="evidence" value="ECO:0007669"/>
    <property type="project" value="UniProtKB-KW"/>
</dbReference>
<evidence type="ECO:0000256" key="3">
    <source>
        <dbReference type="ARBA" id="ARBA00022741"/>
    </source>
</evidence>
<dbReference type="InterPro" id="IPR006554">
    <property type="entry name" value="Helicase-like_DEXD_c2"/>
</dbReference>
<feature type="domain" description="Helicase ATP-binding" evidence="14">
    <location>
        <begin position="70"/>
        <end position="621"/>
    </location>
</feature>
<feature type="compositionally biased region" description="Polar residues" evidence="13">
    <location>
        <begin position="912"/>
        <end position="923"/>
    </location>
</feature>
<proteinExistence type="predicted"/>
<feature type="compositionally biased region" description="Low complexity" evidence="13">
    <location>
        <begin position="498"/>
        <end position="508"/>
    </location>
</feature>
<feature type="compositionally biased region" description="Polar residues" evidence="13">
    <location>
        <begin position="694"/>
        <end position="712"/>
    </location>
</feature>
<name>A0A0G4FSP7_9ALVE</name>
<evidence type="ECO:0000256" key="9">
    <source>
        <dbReference type="ARBA" id="ARBA00023014"/>
    </source>
</evidence>
<keyword evidence="6" id="KW-0347">Helicase</keyword>
<dbReference type="InterPro" id="IPR006555">
    <property type="entry name" value="ATP-dep_Helicase_C"/>
</dbReference>
<dbReference type="InterPro" id="IPR045028">
    <property type="entry name" value="DinG/Rad3-like"/>
</dbReference>
<dbReference type="GO" id="GO:0005524">
    <property type="term" value="F:ATP binding"/>
    <property type="evidence" value="ECO:0007669"/>
    <property type="project" value="UniProtKB-KW"/>
</dbReference>
<feature type="region of interest" description="Disordered" evidence="13">
    <location>
        <begin position="348"/>
        <end position="397"/>
    </location>
</feature>
<feature type="compositionally biased region" description="Acidic residues" evidence="13">
    <location>
        <begin position="778"/>
        <end position="792"/>
    </location>
</feature>
<feature type="compositionally biased region" description="Low complexity" evidence="13">
    <location>
        <begin position="752"/>
        <end position="767"/>
    </location>
</feature>
<dbReference type="GO" id="GO:0003677">
    <property type="term" value="F:DNA binding"/>
    <property type="evidence" value="ECO:0007669"/>
    <property type="project" value="UniProtKB-KW"/>
</dbReference>
<feature type="region of interest" description="Disordered" evidence="13">
    <location>
        <begin position="899"/>
        <end position="923"/>
    </location>
</feature>
<dbReference type="Pfam" id="PF06733">
    <property type="entry name" value="DEAD_2"/>
    <property type="match status" value="1"/>
</dbReference>
<dbReference type="InterPro" id="IPR014013">
    <property type="entry name" value="Helic_SF1/SF2_ATP-bd_DinG/Rad3"/>
</dbReference>
<feature type="compositionally biased region" description="Polar residues" evidence="13">
    <location>
        <begin position="1467"/>
        <end position="1480"/>
    </location>
</feature>
<dbReference type="SMART" id="SM00491">
    <property type="entry name" value="HELICc2"/>
    <property type="match status" value="1"/>
</dbReference>
<dbReference type="GO" id="GO:0016818">
    <property type="term" value="F:hydrolase activity, acting on acid anhydrides, in phosphorus-containing anhydrides"/>
    <property type="evidence" value="ECO:0007669"/>
    <property type="project" value="InterPro"/>
</dbReference>
<reference evidence="15" key="1">
    <citation type="submission" date="2014-11" db="EMBL/GenBank/DDBJ databases">
        <authorList>
            <person name="Otto D Thomas"/>
            <person name="Naeem Raeece"/>
        </authorList>
    </citation>
    <scope>NUCLEOTIDE SEQUENCE</scope>
</reference>
<dbReference type="SMART" id="SM00487">
    <property type="entry name" value="DEXDc"/>
    <property type="match status" value="1"/>
</dbReference>
<keyword evidence="7" id="KW-0067">ATP-binding</keyword>
<dbReference type="PANTHER" id="PTHR11472:SF34">
    <property type="entry name" value="REGULATOR OF TELOMERE ELONGATION HELICASE 1"/>
    <property type="match status" value="1"/>
</dbReference>
<protein>
    <recommendedName>
        <fullName evidence="14">Helicase ATP-binding domain-containing protein</fullName>
    </recommendedName>
</protein>
<evidence type="ECO:0000256" key="8">
    <source>
        <dbReference type="ARBA" id="ARBA00023004"/>
    </source>
</evidence>
<keyword evidence="2" id="KW-0479">Metal-binding</keyword>
<dbReference type="GO" id="GO:0003678">
    <property type="term" value="F:DNA helicase activity"/>
    <property type="evidence" value="ECO:0007669"/>
    <property type="project" value="InterPro"/>
</dbReference>
<feature type="region of interest" description="Disordered" evidence="13">
    <location>
        <begin position="277"/>
        <end position="323"/>
    </location>
</feature>
<dbReference type="EMBL" id="CDMZ01000579">
    <property type="protein sequence ID" value="CEM17312.1"/>
    <property type="molecule type" value="Genomic_DNA"/>
</dbReference>
<evidence type="ECO:0000256" key="12">
    <source>
        <dbReference type="ARBA" id="ARBA00023235"/>
    </source>
</evidence>
<evidence type="ECO:0000256" key="11">
    <source>
        <dbReference type="ARBA" id="ARBA00023204"/>
    </source>
</evidence>
<feature type="region of interest" description="Disordered" evidence="13">
    <location>
        <begin position="1314"/>
        <end position="1399"/>
    </location>
</feature>
<organism evidence="15">
    <name type="scientific">Chromera velia CCMP2878</name>
    <dbReference type="NCBI Taxonomy" id="1169474"/>
    <lineage>
        <taxon>Eukaryota</taxon>
        <taxon>Sar</taxon>
        <taxon>Alveolata</taxon>
        <taxon>Colpodellida</taxon>
        <taxon>Chromeraceae</taxon>
        <taxon>Chromera</taxon>
    </lineage>
</organism>
<keyword evidence="4" id="KW-0227">DNA damage</keyword>
<feature type="compositionally biased region" description="Low complexity" evidence="13">
    <location>
        <begin position="378"/>
        <end position="390"/>
    </location>
</feature>
<feature type="region of interest" description="Disordered" evidence="13">
    <location>
        <begin position="136"/>
        <end position="216"/>
    </location>
</feature>
<dbReference type="PROSITE" id="PS51193">
    <property type="entry name" value="HELICASE_ATP_BIND_2"/>
    <property type="match status" value="1"/>
</dbReference>
<dbReference type="InterPro" id="IPR010614">
    <property type="entry name" value="RAD3-like_helicase_DEAD"/>
</dbReference>
<gene>
    <name evidence="15" type="ORF">Cvel_18426</name>
</gene>
<dbReference type="Pfam" id="PF13307">
    <property type="entry name" value="Helicase_C_2"/>
    <property type="match status" value="2"/>
</dbReference>
<dbReference type="PANTHER" id="PTHR11472">
    <property type="entry name" value="DNA REPAIR DEAD HELICASE RAD3/XP-D SUBFAMILY MEMBER"/>
    <property type="match status" value="1"/>
</dbReference>
<feature type="compositionally biased region" description="Pro residues" evidence="13">
    <location>
        <begin position="742"/>
        <end position="751"/>
    </location>
</feature>
<keyword evidence="3" id="KW-0547">Nucleotide-binding</keyword>
<evidence type="ECO:0000256" key="1">
    <source>
        <dbReference type="ARBA" id="ARBA00022485"/>
    </source>
</evidence>
<feature type="region of interest" description="Disordered" evidence="13">
    <location>
        <begin position="430"/>
        <end position="474"/>
    </location>
</feature>
<dbReference type="SMART" id="SM00488">
    <property type="entry name" value="DEXDc2"/>
    <property type="match status" value="1"/>
</dbReference>
<keyword evidence="11" id="KW-0234">DNA repair</keyword>